<keyword evidence="3" id="KW-0288">FMN</keyword>
<dbReference type="GO" id="GO:0050660">
    <property type="term" value="F:flavin adenine dinucleotide binding"/>
    <property type="evidence" value="ECO:0007669"/>
    <property type="project" value="InterPro"/>
</dbReference>
<evidence type="ECO:0000256" key="2">
    <source>
        <dbReference type="ARBA" id="ARBA00022630"/>
    </source>
</evidence>
<evidence type="ECO:0000256" key="14">
    <source>
        <dbReference type="ARBA" id="ARBA00048934"/>
    </source>
</evidence>
<dbReference type="EC" id="1.3.1.88" evidence="10"/>
<dbReference type="PANTHER" id="PTHR11082">
    <property type="entry name" value="TRNA-DIHYDROURIDINE SYNTHASE"/>
    <property type="match status" value="1"/>
</dbReference>
<evidence type="ECO:0000256" key="1">
    <source>
        <dbReference type="ARBA" id="ARBA00001917"/>
    </source>
</evidence>
<dbReference type="STRING" id="50990.A0A4Y7PQK8"/>
<organism evidence="19 20">
    <name type="scientific">Rickenella mellea</name>
    <dbReference type="NCBI Taxonomy" id="50990"/>
    <lineage>
        <taxon>Eukaryota</taxon>
        <taxon>Fungi</taxon>
        <taxon>Dikarya</taxon>
        <taxon>Basidiomycota</taxon>
        <taxon>Agaricomycotina</taxon>
        <taxon>Agaricomycetes</taxon>
        <taxon>Hymenochaetales</taxon>
        <taxon>Rickenellaceae</taxon>
        <taxon>Rickenella</taxon>
    </lineage>
</organism>
<evidence type="ECO:0000256" key="11">
    <source>
        <dbReference type="ARBA" id="ARBA00047287"/>
    </source>
</evidence>
<comment type="catalytic activity">
    <reaction evidence="13">
        <text>a 5,6-dihydrouridine in mRNA + NAD(+) = a uridine in mRNA + NADH + H(+)</text>
        <dbReference type="Rhea" id="RHEA:69851"/>
        <dbReference type="Rhea" id="RHEA-COMP:14658"/>
        <dbReference type="Rhea" id="RHEA-COMP:17789"/>
        <dbReference type="ChEBI" id="CHEBI:15378"/>
        <dbReference type="ChEBI" id="CHEBI:57540"/>
        <dbReference type="ChEBI" id="CHEBI:57945"/>
        <dbReference type="ChEBI" id="CHEBI:65315"/>
        <dbReference type="ChEBI" id="CHEBI:74443"/>
    </reaction>
    <physiologicalReaction direction="right-to-left" evidence="13">
        <dbReference type="Rhea" id="RHEA:69853"/>
    </physiologicalReaction>
</comment>
<keyword evidence="20" id="KW-1185">Reference proteome</keyword>
<comment type="catalytic activity">
    <reaction evidence="14">
        <text>5,6-dihydrouridine(16) in tRNA + NAD(+) = uridine(16) in tRNA + NADH + H(+)</text>
        <dbReference type="Rhea" id="RHEA:53380"/>
        <dbReference type="Rhea" id="RHEA-COMP:13543"/>
        <dbReference type="Rhea" id="RHEA-COMP:13544"/>
        <dbReference type="ChEBI" id="CHEBI:15378"/>
        <dbReference type="ChEBI" id="CHEBI:57540"/>
        <dbReference type="ChEBI" id="CHEBI:57945"/>
        <dbReference type="ChEBI" id="CHEBI:65315"/>
        <dbReference type="ChEBI" id="CHEBI:74443"/>
        <dbReference type="EC" id="1.3.1.88"/>
    </reaction>
    <physiologicalReaction direction="right-to-left" evidence="14">
        <dbReference type="Rhea" id="RHEA:53382"/>
    </physiologicalReaction>
</comment>
<comment type="cofactor">
    <cofactor evidence="1">
        <name>FMN</name>
        <dbReference type="ChEBI" id="CHEBI:58210"/>
    </cofactor>
</comment>
<name>A0A4Y7PQK8_9AGAM</name>
<keyword evidence="8" id="KW-0520">NAD</keyword>
<dbReference type="AlphaFoldDB" id="A0A4Y7PQK8"/>
<comment type="catalytic activity">
    <reaction evidence="11">
        <text>5,6-dihydrouridine(17) in tRNA + NAD(+) = uridine(17) in tRNA + NADH + H(+)</text>
        <dbReference type="Rhea" id="RHEA:53372"/>
        <dbReference type="Rhea" id="RHEA-COMP:13541"/>
        <dbReference type="Rhea" id="RHEA-COMP:13542"/>
        <dbReference type="ChEBI" id="CHEBI:15378"/>
        <dbReference type="ChEBI" id="CHEBI:57540"/>
        <dbReference type="ChEBI" id="CHEBI:57945"/>
        <dbReference type="ChEBI" id="CHEBI:65315"/>
        <dbReference type="ChEBI" id="CHEBI:74443"/>
        <dbReference type="EC" id="1.3.1.88"/>
    </reaction>
    <physiologicalReaction direction="right-to-left" evidence="11">
        <dbReference type="Rhea" id="RHEA:53374"/>
    </physiologicalReaction>
</comment>
<keyword evidence="5" id="KW-0819">tRNA processing</keyword>
<feature type="region of interest" description="Disordered" evidence="17">
    <location>
        <begin position="77"/>
        <end position="104"/>
    </location>
</feature>
<dbReference type="InterPro" id="IPR018517">
    <property type="entry name" value="tRNA_hU_synthase_CS"/>
</dbReference>
<feature type="compositionally biased region" description="Low complexity" evidence="17">
    <location>
        <begin position="88"/>
        <end position="104"/>
    </location>
</feature>
<dbReference type="GO" id="GO:0017150">
    <property type="term" value="F:tRNA dihydrouridine synthase activity"/>
    <property type="evidence" value="ECO:0007669"/>
    <property type="project" value="InterPro"/>
</dbReference>
<evidence type="ECO:0000256" key="7">
    <source>
        <dbReference type="ARBA" id="ARBA00023002"/>
    </source>
</evidence>
<keyword evidence="7" id="KW-0560">Oxidoreductase</keyword>
<keyword evidence="6" id="KW-0521">NADP</keyword>
<dbReference type="OrthoDB" id="272303at2759"/>
<gene>
    <name evidence="19" type="ORF">BD410DRAFT_794278</name>
</gene>
<proteinExistence type="inferred from homology"/>
<accession>A0A4Y7PQK8</accession>
<dbReference type="InterPro" id="IPR013785">
    <property type="entry name" value="Aldolase_TIM"/>
</dbReference>
<evidence type="ECO:0000256" key="16">
    <source>
        <dbReference type="ARBA" id="ARBA00049467"/>
    </source>
</evidence>
<dbReference type="Pfam" id="PF01207">
    <property type="entry name" value="Dus"/>
    <property type="match status" value="1"/>
</dbReference>
<dbReference type="CDD" id="cd02801">
    <property type="entry name" value="DUS_like_FMN"/>
    <property type="match status" value="1"/>
</dbReference>
<protein>
    <recommendedName>
        <fullName evidence="10">tRNA-dihydrouridine(16/17) synthase [NAD(P)(+)]</fullName>
        <ecNumber evidence="10">1.3.1.88</ecNumber>
    </recommendedName>
</protein>
<dbReference type="PROSITE" id="PS01136">
    <property type="entry name" value="UPF0034"/>
    <property type="match status" value="1"/>
</dbReference>
<evidence type="ECO:0000256" key="17">
    <source>
        <dbReference type="SAM" id="MobiDB-lite"/>
    </source>
</evidence>
<dbReference type="VEuPathDB" id="FungiDB:BD410DRAFT_794278"/>
<evidence type="ECO:0000256" key="8">
    <source>
        <dbReference type="ARBA" id="ARBA00023027"/>
    </source>
</evidence>
<evidence type="ECO:0000313" key="19">
    <source>
        <dbReference type="EMBL" id="TDL17445.1"/>
    </source>
</evidence>
<dbReference type="InterPro" id="IPR035587">
    <property type="entry name" value="DUS-like_FMN-bd"/>
</dbReference>
<evidence type="ECO:0000256" key="3">
    <source>
        <dbReference type="ARBA" id="ARBA00022643"/>
    </source>
</evidence>
<dbReference type="Gene3D" id="3.20.20.70">
    <property type="entry name" value="Aldolase class I"/>
    <property type="match status" value="1"/>
</dbReference>
<evidence type="ECO:0000256" key="10">
    <source>
        <dbReference type="ARBA" id="ARBA00038890"/>
    </source>
</evidence>
<keyword evidence="2" id="KW-0285">Flavoprotein</keyword>
<comment type="catalytic activity">
    <reaction evidence="15">
        <text>a 5,6-dihydrouridine in mRNA + NADP(+) = a uridine in mRNA + NADPH + H(+)</text>
        <dbReference type="Rhea" id="RHEA:69855"/>
        <dbReference type="Rhea" id="RHEA-COMP:14658"/>
        <dbReference type="Rhea" id="RHEA-COMP:17789"/>
        <dbReference type="ChEBI" id="CHEBI:15378"/>
        <dbReference type="ChEBI" id="CHEBI:57783"/>
        <dbReference type="ChEBI" id="CHEBI:58349"/>
        <dbReference type="ChEBI" id="CHEBI:65315"/>
        <dbReference type="ChEBI" id="CHEBI:74443"/>
    </reaction>
    <physiologicalReaction direction="right-to-left" evidence="15">
        <dbReference type="Rhea" id="RHEA:69857"/>
    </physiologicalReaction>
</comment>
<dbReference type="Proteomes" id="UP000294933">
    <property type="component" value="Unassembled WGS sequence"/>
</dbReference>
<evidence type="ECO:0000256" key="6">
    <source>
        <dbReference type="ARBA" id="ARBA00022857"/>
    </source>
</evidence>
<dbReference type="GO" id="GO:0006397">
    <property type="term" value="P:mRNA processing"/>
    <property type="evidence" value="ECO:0007669"/>
    <property type="project" value="UniProtKB-KW"/>
</dbReference>
<evidence type="ECO:0000256" key="4">
    <source>
        <dbReference type="ARBA" id="ARBA00022664"/>
    </source>
</evidence>
<evidence type="ECO:0000256" key="13">
    <source>
        <dbReference type="ARBA" id="ARBA00048342"/>
    </source>
</evidence>
<keyword evidence="4" id="KW-0507">mRNA processing</keyword>
<feature type="domain" description="DUS-like FMN-binding" evidence="18">
    <location>
        <begin position="34"/>
        <end position="279"/>
    </location>
</feature>
<evidence type="ECO:0000256" key="15">
    <source>
        <dbReference type="ARBA" id="ARBA00049447"/>
    </source>
</evidence>
<evidence type="ECO:0000313" key="20">
    <source>
        <dbReference type="Proteomes" id="UP000294933"/>
    </source>
</evidence>
<reference evidence="19 20" key="1">
    <citation type="submission" date="2018-06" db="EMBL/GenBank/DDBJ databases">
        <title>A transcriptomic atlas of mushroom development highlights an independent origin of complex multicellularity.</title>
        <authorList>
            <consortium name="DOE Joint Genome Institute"/>
            <person name="Krizsan K."/>
            <person name="Almasi E."/>
            <person name="Merenyi Z."/>
            <person name="Sahu N."/>
            <person name="Viragh M."/>
            <person name="Koszo T."/>
            <person name="Mondo S."/>
            <person name="Kiss B."/>
            <person name="Balint B."/>
            <person name="Kues U."/>
            <person name="Barry K."/>
            <person name="Hegedus J.C."/>
            <person name="Henrissat B."/>
            <person name="Johnson J."/>
            <person name="Lipzen A."/>
            <person name="Ohm R."/>
            <person name="Nagy I."/>
            <person name="Pangilinan J."/>
            <person name="Yan J."/>
            <person name="Xiong Y."/>
            <person name="Grigoriev I.V."/>
            <person name="Hibbett D.S."/>
            <person name="Nagy L.G."/>
        </authorList>
    </citation>
    <scope>NUCLEOTIDE SEQUENCE [LARGE SCALE GENOMIC DNA]</scope>
    <source>
        <strain evidence="19 20">SZMC22713</strain>
    </source>
</reference>
<dbReference type="EMBL" id="ML170221">
    <property type="protein sequence ID" value="TDL17445.1"/>
    <property type="molecule type" value="Genomic_DNA"/>
</dbReference>
<evidence type="ECO:0000256" key="9">
    <source>
        <dbReference type="ARBA" id="ARBA00038313"/>
    </source>
</evidence>
<dbReference type="SUPFAM" id="SSF51395">
    <property type="entry name" value="FMN-linked oxidoreductases"/>
    <property type="match status" value="1"/>
</dbReference>
<evidence type="ECO:0000256" key="12">
    <source>
        <dbReference type="ARBA" id="ARBA00047652"/>
    </source>
</evidence>
<evidence type="ECO:0000256" key="5">
    <source>
        <dbReference type="ARBA" id="ARBA00022694"/>
    </source>
</evidence>
<comment type="similarity">
    <text evidence="9">Belongs to the Dus family. Dus1 subfamily.</text>
</comment>
<evidence type="ECO:0000259" key="18">
    <source>
        <dbReference type="Pfam" id="PF01207"/>
    </source>
</evidence>
<sequence>MPALVSGVNSGSKHRKLTGYNFYRDVLGSPKYVLAPMVDQSELAWRILCRRYGAQLTYTPMINAKIFVESHKQRSSHFDIPSGEEGSSSHLPIPSSPFSSPNSPLSSLDRPLIVQFCANNPTYLLQAAQLVEPYCDAVDINFGCPQDIARRGRYGSYLQDDWKLVFELINTLHKNLSIPVTAKFRVFPSIEKTVEYAKMMESAGAQILACHGRTREQRGHNTGLASYAHIAAVKRAVSVPVFANGNILFHADIQRCLDETGADGVMVAEAGLYNPLIFQGCGDGTPYQTSFIFESTSALIPPTPVPLYTYQKATYLPSPHLSLEYLSIVRGLKTRTALSAVKGHLFKLLRPALGVHTDLRARLGSVRGGGGSKEGDEEALAEYEGIVREVAERLEPMMKEVANKPIDELVVIDEATGLPVLPCWLAQPYFRPLPSIPRSKSAQPTSP</sequence>
<dbReference type="PANTHER" id="PTHR11082:SF5">
    <property type="entry name" value="TRNA-DIHYDROURIDINE(16_17) SYNTHASE [NAD(P)(+)]-LIKE"/>
    <property type="match status" value="1"/>
</dbReference>
<comment type="catalytic activity">
    <reaction evidence="16">
        <text>5,6-dihydrouridine(17) in tRNA + NADP(+) = uridine(17) in tRNA + NADPH + H(+)</text>
        <dbReference type="Rhea" id="RHEA:53368"/>
        <dbReference type="Rhea" id="RHEA-COMP:13541"/>
        <dbReference type="Rhea" id="RHEA-COMP:13542"/>
        <dbReference type="ChEBI" id="CHEBI:15378"/>
        <dbReference type="ChEBI" id="CHEBI:57783"/>
        <dbReference type="ChEBI" id="CHEBI:58349"/>
        <dbReference type="ChEBI" id="CHEBI:65315"/>
        <dbReference type="ChEBI" id="CHEBI:74443"/>
        <dbReference type="EC" id="1.3.1.88"/>
    </reaction>
    <physiologicalReaction direction="right-to-left" evidence="16">
        <dbReference type="Rhea" id="RHEA:53370"/>
    </physiologicalReaction>
</comment>
<comment type="catalytic activity">
    <reaction evidence="12">
        <text>5,6-dihydrouridine(16) in tRNA + NADP(+) = uridine(16) in tRNA + NADPH + H(+)</text>
        <dbReference type="Rhea" id="RHEA:53376"/>
        <dbReference type="Rhea" id="RHEA-COMP:13543"/>
        <dbReference type="Rhea" id="RHEA-COMP:13544"/>
        <dbReference type="ChEBI" id="CHEBI:15378"/>
        <dbReference type="ChEBI" id="CHEBI:57783"/>
        <dbReference type="ChEBI" id="CHEBI:58349"/>
        <dbReference type="ChEBI" id="CHEBI:65315"/>
        <dbReference type="ChEBI" id="CHEBI:74443"/>
        <dbReference type="EC" id="1.3.1.88"/>
    </reaction>
    <physiologicalReaction direction="right-to-left" evidence="12">
        <dbReference type="Rhea" id="RHEA:53378"/>
    </physiologicalReaction>
</comment>